<dbReference type="eggNOG" id="COG0457">
    <property type="taxonomic scope" value="Bacteria"/>
</dbReference>
<dbReference type="OrthoDB" id="190848at2"/>
<gene>
    <name evidence="1" type="ORF">HMPREF9455_00855</name>
</gene>
<proteinExistence type="predicted"/>
<comment type="caution">
    <text evidence="1">The sequence shown here is derived from an EMBL/GenBank/DDBJ whole genome shotgun (WGS) entry which is preliminary data.</text>
</comment>
<dbReference type="STRING" id="742766.HMPREF9455_00855"/>
<evidence type="ECO:0000313" key="2">
    <source>
        <dbReference type="Proteomes" id="UP000004913"/>
    </source>
</evidence>
<organism evidence="1 2">
    <name type="scientific">Dysgonomonas gadei ATCC BAA-286</name>
    <dbReference type="NCBI Taxonomy" id="742766"/>
    <lineage>
        <taxon>Bacteria</taxon>
        <taxon>Pseudomonadati</taxon>
        <taxon>Bacteroidota</taxon>
        <taxon>Bacteroidia</taxon>
        <taxon>Bacteroidales</taxon>
        <taxon>Dysgonomonadaceae</taxon>
        <taxon>Dysgonomonas</taxon>
    </lineage>
</organism>
<dbReference type="Pfam" id="PF11185">
    <property type="entry name" value="DUF2971"/>
    <property type="match status" value="1"/>
</dbReference>
<dbReference type="InterPro" id="IPR021352">
    <property type="entry name" value="DUF2971"/>
</dbReference>
<sequence>MKINFGNNSTTNAMKIYKYHTININLLNSLRNKTNWYSKLSYLNDPYECLFIDNTNTTVYKNLVSTLSVCCFSRNMNNILMWSHYADSHRGVCLEWEIDEEAPHIKGALNPITYDNKLVTLEEVKITKEGYLDLNVGDNGKFIFQKLKYWEYEEEMRIYNIDEDPNSNPRGKSKEFLGKLTSIYFGKNVIKDTIELVKFNTSHIPNLKYYKVDLNTDEMEYNNLTQL</sequence>
<accession>F5IVF5</accession>
<evidence type="ECO:0000313" key="1">
    <source>
        <dbReference type="EMBL" id="EGK02605.1"/>
    </source>
</evidence>
<dbReference type="Proteomes" id="UP000004913">
    <property type="component" value="Unassembled WGS sequence"/>
</dbReference>
<dbReference type="RefSeq" id="WP_006798370.1">
    <property type="nucleotide sequence ID" value="NZ_GL891980.1"/>
</dbReference>
<keyword evidence="2" id="KW-1185">Reference proteome</keyword>
<dbReference type="HOGENOM" id="CLU_050666_1_0_10"/>
<protein>
    <recommendedName>
        <fullName evidence="3">DUF2971 domain-containing protein</fullName>
    </recommendedName>
</protein>
<dbReference type="EMBL" id="ADLV01000015">
    <property type="protein sequence ID" value="EGK02605.1"/>
    <property type="molecule type" value="Genomic_DNA"/>
</dbReference>
<dbReference type="AlphaFoldDB" id="F5IVF5"/>
<reference evidence="1 2" key="1">
    <citation type="submission" date="2011-04" db="EMBL/GenBank/DDBJ databases">
        <title>The Genome Sequence of Dysgonomonas gadei ATCC BAA-286.</title>
        <authorList>
            <consortium name="The Broad Institute Genome Sequencing Platform"/>
            <person name="Earl A."/>
            <person name="Ward D."/>
            <person name="Feldgarden M."/>
            <person name="Gevers D."/>
            <person name="Pudlo N."/>
            <person name="Martens E."/>
            <person name="Allen-Vercoe E."/>
            <person name="Young S.K."/>
            <person name="Zeng Q."/>
            <person name="Gargeya S."/>
            <person name="Fitzgerald M."/>
            <person name="Haas B."/>
            <person name="Abouelleil A."/>
            <person name="Alvarado L."/>
            <person name="Arachchi H.M."/>
            <person name="Berlin A."/>
            <person name="Brown A."/>
            <person name="Chapman S.B."/>
            <person name="Chen Z."/>
            <person name="Dunbar C."/>
            <person name="Freedman E."/>
            <person name="Gearin G."/>
            <person name="Gellesch M."/>
            <person name="Goldberg J."/>
            <person name="Griggs A."/>
            <person name="Gujja S."/>
            <person name="Heiman D."/>
            <person name="Howarth C."/>
            <person name="Larson L."/>
            <person name="Lui A."/>
            <person name="MacDonald P.J.P."/>
            <person name="Mehta T."/>
            <person name="Montmayeur A."/>
            <person name="Murphy C."/>
            <person name="Neiman D."/>
            <person name="Pearson M."/>
            <person name="Priest M."/>
            <person name="Roberts A."/>
            <person name="Saif S."/>
            <person name="Shea T."/>
            <person name="Shenoy N."/>
            <person name="Sisk P."/>
            <person name="Stolte C."/>
            <person name="Sykes S."/>
            <person name="Yandava C."/>
            <person name="Wortman J."/>
            <person name="Nusbaum C."/>
            <person name="Birren B."/>
        </authorList>
    </citation>
    <scope>NUCLEOTIDE SEQUENCE [LARGE SCALE GENOMIC DNA]</scope>
    <source>
        <strain evidence="1 2">ATCC BAA-286</strain>
    </source>
</reference>
<evidence type="ECO:0008006" key="3">
    <source>
        <dbReference type="Google" id="ProtNLM"/>
    </source>
</evidence>
<name>F5IVF5_9BACT</name>